<dbReference type="EMBL" id="JASCZI010211743">
    <property type="protein sequence ID" value="MED6196365.1"/>
    <property type="molecule type" value="Genomic_DNA"/>
</dbReference>
<reference evidence="2 3" key="1">
    <citation type="journal article" date="2023" name="Plants (Basel)">
        <title>Bridging the Gap: Combining Genomics and Transcriptomics Approaches to Understand Stylosanthes scabra, an Orphan Legume from the Brazilian Caatinga.</title>
        <authorList>
            <person name="Ferreira-Neto J.R.C."/>
            <person name="da Silva M.D."/>
            <person name="Binneck E."/>
            <person name="de Melo N.F."/>
            <person name="da Silva R.H."/>
            <person name="de Melo A.L.T.M."/>
            <person name="Pandolfi V."/>
            <person name="Bustamante F.O."/>
            <person name="Brasileiro-Vidal A.C."/>
            <person name="Benko-Iseppon A.M."/>
        </authorList>
    </citation>
    <scope>NUCLEOTIDE SEQUENCE [LARGE SCALE GENOMIC DNA]</scope>
    <source>
        <tissue evidence="2">Leaves</tissue>
    </source>
</reference>
<sequence>MAGGKSSPSAKGKTKVYALPTRASPRLATLRAQSAATSYPETPVTPTVLAPVTAKRTARMFVKYYSMRLANMGGLSNVTQPSHTPIEIISDSETNSKPKDTIQGMSEEQQEDLEEDPAEDLMRN</sequence>
<evidence type="ECO:0000313" key="2">
    <source>
        <dbReference type="EMBL" id="MED6196365.1"/>
    </source>
</evidence>
<feature type="compositionally biased region" description="Acidic residues" evidence="1">
    <location>
        <begin position="108"/>
        <end position="124"/>
    </location>
</feature>
<proteinExistence type="predicted"/>
<feature type="region of interest" description="Disordered" evidence="1">
    <location>
        <begin position="1"/>
        <end position="22"/>
    </location>
</feature>
<name>A0ABU6XE99_9FABA</name>
<feature type="compositionally biased region" description="Polar residues" evidence="1">
    <location>
        <begin position="74"/>
        <end position="83"/>
    </location>
</feature>
<dbReference type="Proteomes" id="UP001341840">
    <property type="component" value="Unassembled WGS sequence"/>
</dbReference>
<keyword evidence="3" id="KW-1185">Reference proteome</keyword>
<evidence type="ECO:0000256" key="1">
    <source>
        <dbReference type="SAM" id="MobiDB-lite"/>
    </source>
</evidence>
<feature type="region of interest" description="Disordered" evidence="1">
    <location>
        <begin position="74"/>
        <end position="124"/>
    </location>
</feature>
<accession>A0ABU6XE99</accession>
<comment type="caution">
    <text evidence="2">The sequence shown here is derived from an EMBL/GenBank/DDBJ whole genome shotgun (WGS) entry which is preliminary data.</text>
</comment>
<gene>
    <name evidence="2" type="ORF">PIB30_046774</name>
</gene>
<organism evidence="2 3">
    <name type="scientific">Stylosanthes scabra</name>
    <dbReference type="NCBI Taxonomy" id="79078"/>
    <lineage>
        <taxon>Eukaryota</taxon>
        <taxon>Viridiplantae</taxon>
        <taxon>Streptophyta</taxon>
        <taxon>Embryophyta</taxon>
        <taxon>Tracheophyta</taxon>
        <taxon>Spermatophyta</taxon>
        <taxon>Magnoliopsida</taxon>
        <taxon>eudicotyledons</taxon>
        <taxon>Gunneridae</taxon>
        <taxon>Pentapetalae</taxon>
        <taxon>rosids</taxon>
        <taxon>fabids</taxon>
        <taxon>Fabales</taxon>
        <taxon>Fabaceae</taxon>
        <taxon>Papilionoideae</taxon>
        <taxon>50 kb inversion clade</taxon>
        <taxon>dalbergioids sensu lato</taxon>
        <taxon>Dalbergieae</taxon>
        <taxon>Pterocarpus clade</taxon>
        <taxon>Stylosanthes</taxon>
    </lineage>
</organism>
<protein>
    <submittedName>
        <fullName evidence="2">Uncharacterized protein</fullName>
    </submittedName>
</protein>
<evidence type="ECO:0000313" key="3">
    <source>
        <dbReference type="Proteomes" id="UP001341840"/>
    </source>
</evidence>